<reference evidence="1" key="2">
    <citation type="submission" date="2022-06" db="UniProtKB">
        <authorList>
            <consortium name="EnsemblMetazoa"/>
        </authorList>
    </citation>
    <scope>IDENTIFICATION</scope>
    <source>
        <strain evidence="1">DF5081</strain>
    </source>
</reference>
<dbReference type="EnsemblMetazoa" id="CJA36934.1">
    <property type="protein sequence ID" value="CJA36934.1"/>
    <property type="gene ID" value="WBGene00212781"/>
</dbReference>
<dbReference type="AlphaFoldDB" id="A0A8R1EI59"/>
<reference evidence="2" key="1">
    <citation type="submission" date="2010-08" db="EMBL/GenBank/DDBJ databases">
        <authorList>
            <consortium name="Caenorhabditis japonica Sequencing Consortium"/>
            <person name="Wilson R.K."/>
        </authorList>
    </citation>
    <scope>NUCLEOTIDE SEQUENCE [LARGE SCALE GENOMIC DNA]</scope>
    <source>
        <strain evidence="2">DF5081</strain>
    </source>
</reference>
<protein>
    <submittedName>
        <fullName evidence="1">Uncharacterized protein</fullName>
    </submittedName>
</protein>
<proteinExistence type="predicted"/>
<keyword evidence="2" id="KW-1185">Reference proteome</keyword>
<accession>A0A8R1EI59</accession>
<organism evidence="1 2">
    <name type="scientific">Caenorhabditis japonica</name>
    <dbReference type="NCBI Taxonomy" id="281687"/>
    <lineage>
        <taxon>Eukaryota</taxon>
        <taxon>Metazoa</taxon>
        <taxon>Ecdysozoa</taxon>
        <taxon>Nematoda</taxon>
        <taxon>Chromadorea</taxon>
        <taxon>Rhabditida</taxon>
        <taxon>Rhabditina</taxon>
        <taxon>Rhabditomorpha</taxon>
        <taxon>Rhabditoidea</taxon>
        <taxon>Rhabditidae</taxon>
        <taxon>Peloderinae</taxon>
        <taxon>Caenorhabditis</taxon>
    </lineage>
</organism>
<sequence length="78" mass="8829">MLTNTCKLPYTFLTNDDVIDGDDNFRNECPSRELNDHIVLSLTEGVLTLTGEVKQEMGSTKFFDPIKLVGTNNYENNK</sequence>
<evidence type="ECO:0000313" key="1">
    <source>
        <dbReference type="EnsemblMetazoa" id="CJA36934.1"/>
    </source>
</evidence>
<dbReference type="Proteomes" id="UP000005237">
    <property type="component" value="Unassembled WGS sequence"/>
</dbReference>
<name>A0A8R1EI59_CAEJA</name>
<evidence type="ECO:0000313" key="2">
    <source>
        <dbReference type="Proteomes" id="UP000005237"/>
    </source>
</evidence>